<dbReference type="FunFam" id="1.10.287.70:FF:000241">
    <property type="entry name" value="Predicted protein"/>
    <property type="match status" value="1"/>
</dbReference>
<dbReference type="GO" id="GO:0005245">
    <property type="term" value="F:voltage-gated calcium channel activity"/>
    <property type="evidence" value="ECO:0007669"/>
    <property type="project" value="InterPro"/>
</dbReference>
<dbReference type="EMBL" id="ABEU02000002">
    <property type="protein sequence ID" value="PNR59685.1"/>
    <property type="molecule type" value="Genomic_DNA"/>
</dbReference>
<reference evidence="8 10" key="1">
    <citation type="journal article" date="2008" name="Science">
        <title>The Physcomitrella genome reveals evolutionary insights into the conquest of land by plants.</title>
        <authorList>
            <person name="Rensing S."/>
            <person name="Lang D."/>
            <person name="Zimmer A."/>
            <person name="Terry A."/>
            <person name="Salamov A."/>
            <person name="Shapiro H."/>
            <person name="Nishiyama T."/>
            <person name="Perroud P.-F."/>
            <person name="Lindquist E."/>
            <person name="Kamisugi Y."/>
            <person name="Tanahashi T."/>
            <person name="Sakakibara K."/>
            <person name="Fujita T."/>
            <person name="Oishi K."/>
            <person name="Shin-I T."/>
            <person name="Kuroki Y."/>
            <person name="Toyoda A."/>
            <person name="Suzuki Y."/>
            <person name="Hashimoto A."/>
            <person name="Yamaguchi K."/>
            <person name="Sugano A."/>
            <person name="Kohara Y."/>
            <person name="Fujiyama A."/>
            <person name="Anterola A."/>
            <person name="Aoki S."/>
            <person name="Ashton N."/>
            <person name="Barbazuk W.B."/>
            <person name="Barker E."/>
            <person name="Bennetzen J."/>
            <person name="Bezanilla M."/>
            <person name="Blankenship R."/>
            <person name="Cho S.H."/>
            <person name="Dutcher S."/>
            <person name="Estelle M."/>
            <person name="Fawcett J.A."/>
            <person name="Gundlach H."/>
            <person name="Hanada K."/>
            <person name="Heyl A."/>
            <person name="Hicks K.A."/>
            <person name="Hugh J."/>
            <person name="Lohr M."/>
            <person name="Mayer K."/>
            <person name="Melkozernov A."/>
            <person name="Murata T."/>
            <person name="Nelson D."/>
            <person name="Pils B."/>
            <person name="Prigge M."/>
            <person name="Reiss B."/>
            <person name="Renner T."/>
            <person name="Rombauts S."/>
            <person name="Rushton P."/>
            <person name="Sanderfoot A."/>
            <person name="Schween G."/>
            <person name="Shiu S.-H."/>
            <person name="Stueber K."/>
            <person name="Theodoulou F.L."/>
            <person name="Tu H."/>
            <person name="Van de Peer Y."/>
            <person name="Verrier P.J."/>
            <person name="Waters E."/>
            <person name="Wood A."/>
            <person name="Yang L."/>
            <person name="Cove D."/>
            <person name="Cuming A."/>
            <person name="Hasebe M."/>
            <person name="Lucas S."/>
            <person name="Mishler D.B."/>
            <person name="Reski R."/>
            <person name="Grigoriev I."/>
            <person name="Quatrano R.S."/>
            <person name="Boore J.L."/>
        </authorList>
    </citation>
    <scope>NUCLEOTIDE SEQUENCE [LARGE SCALE GENOMIC DNA]</scope>
    <source>
        <strain evidence="9 10">cv. Gransden 2004</strain>
    </source>
</reference>
<feature type="transmembrane region" description="Helical" evidence="6">
    <location>
        <begin position="537"/>
        <end position="557"/>
    </location>
</feature>
<organism evidence="8">
    <name type="scientific">Physcomitrium patens</name>
    <name type="common">Spreading-leaved earth moss</name>
    <name type="synonym">Physcomitrella patens</name>
    <dbReference type="NCBI Taxonomy" id="3218"/>
    <lineage>
        <taxon>Eukaryota</taxon>
        <taxon>Viridiplantae</taxon>
        <taxon>Streptophyta</taxon>
        <taxon>Embryophyta</taxon>
        <taxon>Bryophyta</taxon>
        <taxon>Bryophytina</taxon>
        <taxon>Bryopsida</taxon>
        <taxon>Funariidae</taxon>
        <taxon>Funariales</taxon>
        <taxon>Funariaceae</taxon>
        <taxon>Physcomitrium</taxon>
    </lineage>
</organism>
<dbReference type="EnsemblPlants" id="Pp3c2_10230V3.1">
    <property type="protein sequence ID" value="Pp3c2_10230V3.1"/>
    <property type="gene ID" value="Pp3c2_10230"/>
</dbReference>
<feature type="transmembrane region" description="Helical" evidence="6">
    <location>
        <begin position="263"/>
        <end position="286"/>
    </location>
</feature>
<feature type="region of interest" description="Disordered" evidence="5">
    <location>
        <begin position="1"/>
        <end position="23"/>
    </location>
</feature>
<evidence type="ECO:0000256" key="3">
    <source>
        <dbReference type="ARBA" id="ARBA00022989"/>
    </source>
</evidence>
<keyword evidence="10" id="KW-1185">Reference proteome</keyword>
<dbReference type="InterPro" id="IPR005821">
    <property type="entry name" value="Ion_trans_dom"/>
</dbReference>
<proteinExistence type="predicted"/>
<dbReference type="Gramene" id="Pp3c2_10230V3.5">
    <property type="protein sequence ID" value="Pp3c2_10230V3.5"/>
    <property type="gene ID" value="Pp3c2_10230"/>
</dbReference>
<evidence type="ECO:0000256" key="2">
    <source>
        <dbReference type="ARBA" id="ARBA00022692"/>
    </source>
</evidence>
<feature type="transmembrane region" description="Helical" evidence="6">
    <location>
        <begin position="130"/>
        <end position="148"/>
    </location>
</feature>
<name>A0A2K1L0Z0_PHYPA</name>
<evidence type="ECO:0000256" key="5">
    <source>
        <dbReference type="SAM" id="MobiDB-lite"/>
    </source>
</evidence>
<dbReference type="PaxDb" id="3218-PP1S84_174V6.1"/>
<dbReference type="PANTHER" id="PTHR46988">
    <property type="entry name" value="TWO PORE CALCIUM CHANNEL PROTEIN 1"/>
    <property type="match status" value="1"/>
</dbReference>
<dbReference type="Gene3D" id="1.10.287.70">
    <property type="match status" value="2"/>
</dbReference>
<dbReference type="Gramene" id="Pp3c2_10230V3.1">
    <property type="protein sequence ID" value="Pp3c2_10230V3.1"/>
    <property type="gene ID" value="Pp3c2_10230"/>
</dbReference>
<dbReference type="PANTHER" id="PTHR46988:SF4">
    <property type="entry name" value="ION TRANSPORT DOMAIN-CONTAINING PROTEIN"/>
    <property type="match status" value="1"/>
</dbReference>
<evidence type="ECO:0000256" key="1">
    <source>
        <dbReference type="ARBA" id="ARBA00004141"/>
    </source>
</evidence>
<dbReference type="Gene3D" id="1.20.120.350">
    <property type="entry name" value="Voltage-gated potassium channels. Chain C"/>
    <property type="match status" value="1"/>
</dbReference>
<dbReference type="AlphaFoldDB" id="A0A2K1L0Z0"/>
<sequence length="764" mass="87526">MPFFRPLPKASPEPGGKVNRSAKRAFGRDVMRKKFLRRNTLPEIQEEGLLTPLHRPPSYSECGFYPPNSKRVRDIEAGPDPHYHPLHSNVEMAAALVDQAMQGRFLPLAVVYHRDYDGAKRGFILYHRLFHARALVYVILMFLPFFEIPAWCNGKLPNPCGEPKKYLLSGLPYIHPHVSLVIETCCVLVLAWSVALQRYFLGSKFWQNQHSVYKMALLLAMCISISASSLGIAEYQDIKISMYLRILIPITFSRAIRGCFRRTVLIVHTFMDITGLVVIFVMLSAWLATTFFSESTLEFKDYGTSLLNLFVLLTTANNPSVWSTAYRTNRLAFFFFSTYLLVGFFFLMNLAFSVIYSNYKAQMAVEVAKRTTARQGNLKAAFSLLDVRHQEWIDGATMIALFLAIGRYRHISDIRARTSHLFLALNRRGDFKIWSDEFEELCDVIAKEVESPPDLFQSRRRMSKNEMQFVTHPVYTYVTWALTLGSLAAAITQLNVGGSAQVLLLSIEFLFGWVFAMDALLKVYLQGWKSYWSSTLNAFDFVVTLLILALHFISFFNENARPWVTYLLLVRGLRTFALVSLITRWRLMVQTLIIVIPATAPILALQFLVCSMFSVLGMHLFGGLVYEGNYALAGTEYLTLGFEAFNYNDYASAMATSFNLCVVNKWYVIMDGYAAATNSRWSRIYFMTFWAIAVVFTLNVVVAFFTEALTCQMEKAERIRAREMRRNQEETSAPVRRRSGLNLPFRVTRSLSYYDLYEDIVKKT</sequence>
<reference evidence="9" key="3">
    <citation type="submission" date="2020-12" db="UniProtKB">
        <authorList>
            <consortium name="EnsemblPlants"/>
        </authorList>
    </citation>
    <scope>IDENTIFICATION</scope>
</reference>
<dbReference type="Pfam" id="PF00520">
    <property type="entry name" value="Ion_trans"/>
    <property type="match status" value="2"/>
</dbReference>
<evidence type="ECO:0000256" key="6">
    <source>
        <dbReference type="SAM" id="Phobius"/>
    </source>
</evidence>
<feature type="transmembrane region" description="Helical" evidence="6">
    <location>
        <begin position="333"/>
        <end position="356"/>
    </location>
</feature>
<dbReference type="KEGG" id="ppp:112274683"/>
<feature type="transmembrane region" description="Helical" evidence="6">
    <location>
        <begin position="684"/>
        <end position="705"/>
    </location>
</feature>
<feature type="domain" description="Ion transport" evidence="7">
    <location>
        <begin position="177"/>
        <end position="361"/>
    </location>
</feature>
<dbReference type="GeneID" id="112274683"/>
<dbReference type="FunFam" id="1.10.287.70:FF:000215">
    <property type="entry name" value="Predicted protein"/>
    <property type="match status" value="1"/>
</dbReference>
<evidence type="ECO:0000259" key="7">
    <source>
        <dbReference type="Pfam" id="PF00520"/>
    </source>
</evidence>
<feature type="transmembrane region" description="Helical" evidence="6">
    <location>
        <begin position="563"/>
        <end position="582"/>
    </location>
</feature>
<dbReference type="InterPro" id="IPR044581">
    <property type="entry name" value="TPC1_plant"/>
</dbReference>
<dbReference type="STRING" id="3218.A0A2K1L0Z0"/>
<feature type="domain" description="Ion transport" evidence="7">
    <location>
        <begin position="502"/>
        <end position="709"/>
    </location>
</feature>
<keyword evidence="4 6" id="KW-0472">Membrane</keyword>
<dbReference type="InterPro" id="IPR027359">
    <property type="entry name" value="Volt_channel_dom_sf"/>
</dbReference>
<accession>A0A2K1L0Z0</accession>
<dbReference type="OrthoDB" id="416585at2759"/>
<gene>
    <name evidence="9" type="primary">LOC112274683</name>
    <name evidence="8" type="ORF">PHYPA_002477</name>
</gene>
<protein>
    <recommendedName>
        <fullName evidence="7">Ion transport domain-containing protein</fullName>
    </recommendedName>
</protein>
<keyword evidence="3 6" id="KW-1133">Transmembrane helix</keyword>
<evidence type="ECO:0000313" key="10">
    <source>
        <dbReference type="Proteomes" id="UP000006727"/>
    </source>
</evidence>
<dbReference type="GO" id="GO:0016020">
    <property type="term" value="C:membrane"/>
    <property type="evidence" value="ECO:0007669"/>
    <property type="project" value="UniProtKB-SubCell"/>
</dbReference>
<dbReference type="EnsemblPlants" id="Pp3c2_10230V3.5">
    <property type="protein sequence ID" value="Pp3c2_10230V3.5"/>
    <property type="gene ID" value="Pp3c2_10230"/>
</dbReference>
<reference evidence="8 10" key="2">
    <citation type="journal article" date="2018" name="Plant J.">
        <title>The Physcomitrella patens chromosome-scale assembly reveals moss genome structure and evolution.</title>
        <authorList>
            <person name="Lang D."/>
            <person name="Ullrich K.K."/>
            <person name="Murat F."/>
            <person name="Fuchs J."/>
            <person name="Jenkins J."/>
            <person name="Haas F.B."/>
            <person name="Piednoel M."/>
            <person name="Gundlach H."/>
            <person name="Van Bel M."/>
            <person name="Meyberg R."/>
            <person name="Vives C."/>
            <person name="Morata J."/>
            <person name="Symeonidi A."/>
            <person name="Hiss M."/>
            <person name="Muchero W."/>
            <person name="Kamisugi Y."/>
            <person name="Saleh O."/>
            <person name="Blanc G."/>
            <person name="Decker E.L."/>
            <person name="van Gessel N."/>
            <person name="Grimwood J."/>
            <person name="Hayes R.D."/>
            <person name="Graham S.W."/>
            <person name="Gunter L.E."/>
            <person name="McDaniel S.F."/>
            <person name="Hoernstein S.N.W."/>
            <person name="Larsson A."/>
            <person name="Li F.W."/>
            <person name="Perroud P.F."/>
            <person name="Phillips J."/>
            <person name="Ranjan P."/>
            <person name="Rokshar D.S."/>
            <person name="Rothfels C.J."/>
            <person name="Schneider L."/>
            <person name="Shu S."/>
            <person name="Stevenson D.W."/>
            <person name="Thummler F."/>
            <person name="Tillich M."/>
            <person name="Villarreal Aguilar J.C."/>
            <person name="Widiez T."/>
            <person name="Wong G.K."/>
            <person name="Wymore A."/>
            <person name="Zhang Y."/>
            <person name="Zimmer A.D."/>
            <person name="Quatrano R.S."/>
            <person name="Mayer K.F.X."/>
            <person name="Goodstein D."/>
            <person name="Casacuberta J.M."/>
            <person name="Vandepoele K."/>
            <person name="Reski R."/>
            <person name="Cuming A.C."/>
            <person name="Tuskan G.A."/>
            <person name="Maumus F."/>
            <person name="Salse J."/>
            <person name="Schmutz J."/>
            <person name="Rensing S.A."/>
        </authorList>
    </citation>
    <scope>NUCLEOTIDE SEQUENCE [LARGE SCALE GENOMIC DNA]</scope>
    <source>
        <strain evidence="9 10">cv. Gransden 2004</strain>
    </source>
</reference>
<dbReference type="SUPFAM" id="SSF81324">
    <property type="entry name" value="Voltage-gated potassium channels"/>
    <property type="match status" value="2"/>
</dbReference>
<feature type="transmembrane region" description="Helical" evidence="6">
    <location>
        <begin position="469"/>
        <end position="491"/>
    </location>
</feature>
<dbReference type="FunFam" id="1.20.120.350:FF:000055">
    <property type="entry name" value="Two pore calcium channel protein 1"/>
    <property type="match status" value="1"/>
</dbReference>
<feature type="transmembrane region" description="Helical" evidence="6">
    <location>
        <begin position="178"/>
        <end position="200"/>
    </location>
</feature>
<comment type="subcellular location">
    <subcellularLocation>
        <location evidence="1">Membrane</location>
        <topology evidence="1">Multi-pass membrane protein</topology>
    </subcellularLocation>
</comment>
<evidence type="ECO:0000313" key="8">
    <source>
        <dbReference type="EMBL" id="PNR59685.1"/>
    </source>
</evidence>
<evidence type="ECO:0000313" key="9">
    <source>
        <dbReference type="EnsemblPlants" id="Pp3c2_10230V3.1"/>
    </source>
</evidence>
<dbReference type="Proteomes" id="UP000006727">
    <property type="component" value="Chromosome 2"/>
</dbReference>
<dbReference type="RefSeq" id="XP_024360131.1">
    <property type="nucleotide sequence ID" value="XM_024504363.2"/>
</dbReference>
<keyword evidence="2 6" id="KW-0812">Transmembrane</keyword>
<evidence type="ECO:0000256" key="4">
    <source>
        <dbReference type="ARBA" id="ARBA00023136"/>
    </source>
</evidence>
<feature type="transmembrane region" description="Helical" evidence="6">
    <location>
        <begin position="594"/>
        <end position="621"/>
    </location>
</feature>
<feature type="transmembrane region" description="Helical" evidence="6">
    <location>
        <begin position="503"/>
        <end position="525"/>
    </location>
</feature>